<keyword evidence="3" id="KW-0677">Repeat</keyword>
<evidence type="ECO:0000313" key="13">
    <source>
        <dbReference type="Proteomes" id="UP001497457"/>
    </source>
</evidence>
<evidence type="ECO:0000259" key="10">
    <source>
        <dbReference type="Pfam" id="PF18052"/>
    </source>
</evidence>
<dbReference type="InterPro" id="IPR038005">
    <property type="entry name" value="RX-like_CC"/>
</dbReference>
<dbReference type="Pfam" id="PF23598">
    <property type="entry name" value="LRR_14"/>
    <property type="match status" value="1"/>
</dbReference>
<dbReference type="PANTHER" id="PTHR36766:SF70">
    <property type="entry name" value="DISEASE RESISTANCE PROTEIN RGA4"/>
    <property type="match status" value="1"/>
</dbReference>
<feature type="domain" description="Disease resistance R13L4/SHOC-2-like LRR" evidence="11">
    <location>
        <begin position="487"/>
        <end position="780"/>
    </location>
</feature>
<keyword evidence="6" id="KW-0067">ATP-binding</keyword>
<name>A0ABC8YDW7_9POAL</name>
<feature type="compositionally biased region" description="Acidic residues" evidence="8">
    <location>
        <begin position="405"/>
        <end position="423"/>
    </location>
</feature>
<comment type="similarity">
    <text evidence="1">Belongs to the disease resistance NB-LRR family.</text>
</comment>
<feature type="compositionally biased region" description="Basic and acidic residues" evidence="8">
    <location>
        <begin position="427"/>
        <end position="441"/>
    </location>
</feature>
<keyword evidence="13" id="KW-1185">Reference proteome</keyword>
<dbReference type="Proteomes" id="UP001497457">
    <property type="component" value="Chromosome 16b"/>
</dbReference>
<dbReference type="InterPro" id="IPR041118">
    <property type="entry name" value="Rx_N"/>
</dbReference>
<evidence type="ECO:0000256" key="1">
    <source>
        <dbReference type="ARBA" id="ARBA00008894"/>
    </source>
</evidence>
<dbReference type="GO" id="GO:0005524">
    <property type="term" value="F:ATP binding"/>
    <property type="evidence" value="ECO:0007669"/>
    <property type="project" value="UniProtKB-KW"/>
</dbReference>
<feature type="domain" description="Disease resistance N-terminal" evidence="10">
    <location>
        <begin position="5"/>
        <end position="89"/>
    </location>
</feature>
<evidence type="ECO:0000256" key="6">
    <source>
        <dbReference type="ARBA" id="ARBA00022840"/>
    </source>
</evidence>
<evidence type="ECO:0000259" key="11">
    <source>
        <dbReference type="Pfam" id="PF23598"/>
    </source>
</evidence>
<protein>
    <submittedName>
        <fullName evidence="12">Uncharacterized protein</fullName>
    </submittedName>
</protein>
<dbReference type="Gene3D" id="3.80.10.10">
    <property type="entry name" value="Ribonuclease Inhibitor"/>
    <property type="match status" value="1"/>
</dbReference>
<dbReference type="InterPro" id="IPR027417">
    <property type="entry name" value="P-loop_NTPase"/>
</dbReference>
<dbReference type="Pfam" id="PF00931">
    <property type="entry name" value="NB-ARC"/>
    <property type="match status" value="1"/>
</dbReference>
<evidence type="ECO:0000256" key="3">
    <source>
        <dbReference type="ARBA" id="ARBA00022737"/>
    </source>
</evidence>
<dbReference type="GO" id="GO:0051707">
    <property type="term" value="P:response to other organism"/>
    <property type="evidence" value="ECO:0007669"/>
    <property type="project" value="UniProtKB-ARBA"/>
</dbReference>
<keyword evidence="2" id="KW-0433">Leucine-rich repeat</keyword>
<gene>
    <name evidence="12" type="ORF">URODEC1_LOCUS32438</name>
</gene>
<dbReference type="Pfam" id="PF18052">
    <property type="entry name" value="Rx_N"/>
    <property type="match status" value="1"/>
</dbReference>
<organism evidence="12 13">
    <name type="scientific">Urochloa decumbens</name>
    <dbReference type="NCBI Taxonomy" id="240449"/>
    <lineage>
        <taxon>Eukaryota</taxon>
        <taxon>Viridiplantae</taxon>
        <taxon>Streptophyta</taxon>
        <taxon>Embryophyta</taxon>
        <taxon>Tracheophyta</taxon>
        <taxon>Spermatophyta</taxon>
        <taxon>Magnoliopsida</taxon>
        <taxon>Liliopsida</taxon>
        <taxon>Poales</taxon>
        <taxon>Poaceae</taxon>
        <taxon>PACMAD clade</taxon>
        <taxon>Panicoideae</taxon>
        <taxon>Panicodae</taxon>
        <taxon>Paniceae</taxon>
        <taxon>Melinidinae</taxon>
        <taxon>Urochloa</taxon>
    </lineage>
</organism>
<evidence type="ECO:0000256" key="2">
    <source>
        <dbReference type="ARBA" id="ARBA00022614"/>
    </source>
</evidence>
<feature type="region of interest" description="Disordered" evidence="8">
    <location>
        <begin position="385"/>
        <end position="458"/>
    </location>
</feature>
<dbReference type="AlphaFoldDB" id="A0ABC8YDW7"/>
<dbReference type="CDD" id="cd14798">
    <property type="entry name" value="RX-CC_like"/>
    <property type="match status" value="1"/>
</dbReference>
<evidence type="ECO:0000313" key="12">
    <source>
        <dbReference type="EMBL" id="CAL4940310.1"/>
    </source>
</evidence>
<sequence length="799" mass="90707">MAEAVVAPLVGKLQEMALSEAKAMVAVNGDIRRLRDRLMWMQAFLQHTDSRRRDISNELVGVWVKQTRDAAFDAEDALDHYFRRIDLSRYPTWTQSIIRFLAGLTTQLSVRHDLSRRIAEINSRLEDIIINKDTYKVETEPDKSAVLCKTSKNISTIATNLENVRPNLIPRGKLVWNLESNHRSLIYDLGKSGVGKTTLVRDMYESEITKTSFDVKVIHRSVIYVIGKSGVGKTTLVRDMYESEITKTSFDVKVWQKFPALMDSSTILQLINQQLDSLKNKTQQLDGGGILSSRKGIDKVVRRQLKEIKGKFLVVIDGELRDSDWNTILSTLLPDKSSGSRVIRIVHSKDKPQNAADDEIIQVEPFKYDAAIKLFKEMVQNKHLKDEEPTKRLPDEKDTGALDGNGEEQNIEVDGKEDDEIDNVTDGLRKLKDPDEGDKSIKQQGKQNEISEQEQSKKPWIGPWPALLNYWGNGKKRQEYIKLSEMLQVSKFLRVVKLQGIEFGENLPATIGNAVHLQYLGVTGCSLKRIPPAVGKLKHLQTLDVQDTKVDKLPQAFWNIKTLRHVLGTSIYLPKRVGNLKHLQTLAKVHPNPNHNYWDPKTFERMLRLKSLNIENSSEDAENMKVLFDAIAEPNILEYLETLVLQAIKLPMCVFTSSSQRRLRALELSGELEWDVTMLSSEKGKEETNICLPNLTTLSLEGTLVTQDFMEYLANFPLLANLTLKQNFYKDPKLVFNSGGYKCLAKMTLCDLGNLDVEIKESALPVLTDLVILQSTQTQAKHNVHGEHECLKTLQNEKN</sequence>
<reference evidence="12" key="1">
    <citation type="submission" date="2024-10" db="EMBL/GenBank/DDBJ databases">
        <authorList>
            <person name="Ryan C."/>
        </authorList>
    </citation>
    <scope>NUCLEOTIDE SEQUENCE [LARGE SCALE GENOMIC DNA]</scope>
</reference>
<evidence type="ECO:0000256" key="8">
    <source>
        <dbReference type="SAM" id="MobiDB-lite"/>
    </source>
</evidence>
<proteinExistence type="inferred from homology"/>
<evidence type="ECO:0000256" key="5">
    <source>
        <dbReference type="ARBA" id="ARBA00022821"/>
    </source>
</evidence>
<dbReference type="InterPro" id="IPR055414">
    <property type="entry name" value="LRR_R13L4/SHOC2-like"/>
</dbReference>
<evidence type="ECO:0000256" key="4">
    <source>
        <dbReference type="ARBA" id="ARBA00022741"/>
    </source>
</evidence>
<dbReference type="CDD" id="cd00882">
    <property type="entry name" value="Ras_like_GTPase"/>
    <property type="match status" value="1"/>
</dbReference>
<feature type="domain" description="NB-ARC" evidence="9">
    <location>
        <begin position="221"/>
        <end position="384"/>
    </location>
</feature>
<dbReference type="GO" id="GO:0006952">
    <property type="term" value="P:defense response"/>
    <property type="evidence" value="ECO:0007669"/>
    <property type="project" value="UniProtKB-KW"/>
</dbReference>
<dbReference type="SUPFAM" id="SSF52047">
    <property type="entry name" value="RNI-like"/>
    <property type="match status" value="1"/>
</dbReference>
<keyword evidence="4" id="KW-0547">Nucleotide-binding</keyword>
<dbReference type="Gene3D" id="3.40.50.300">
    <property type="entry name" value="P-loop containing nucleotide triphosphate hydrolases"/>
    <property type="match status" value="1"/>
</dbReference>
<dbReference type="InterPro" id="IPR032675">
    <property type="entry name" value="LRR_dom_sf"/>
</dbReference>
<keyword evidence="7" id="KW-0175">Coiled coil</keyword>
<evidence type="ECO:0000256" key="7">
    <source>
        <dbReference type="ARBA" id="ARBA00023054"/>
    </source>
</evidence>
<dbReference type="SUPFAM" id="SSF52540">
    <property type="entry name" value="P-loop containing nucleoside triphosphate hydrolases"/>
    <property type="match status" value="1"/>
</dbReference>
<accession>A0ABC8YDW7</accession>
<feature type="compositionally biased region" description="Basic and acidic residues" evidence="8">
    <location>
        <begin position="385"/>
        <end position="400"/>
    </location>
</feature>
<dbReference type="EMBL" id="OZ075126">
    <property type="protein sequence ID" value="CAL4940310.1"/>
    <property type="molecule type" value="Genomic_DNA"/>
</dbReference>
<keyword evidence="5" id="KW-0611">Plant defense</keyword>
<dbReference type="PANTHER" id="PTHR36766">
    <property type="entry name" value="PLANT BROAD-SPECTRUM MILDEW RESISTANCE PROTEIN RPW8"/>
    <property type="match status" value="1"/>
</dbReference>
<dbReference type="Gene3D" id="1.20.5.4130">
    <property type="match status" value="1"/>
</dbReference>
<dbReference type="InterPro" id="IPR002182">
    <property type="entry name" value="NB-ARC"/>
</dbReference>
<evidence type="ECO:0000259" key="9">
    <source>
        <dbReference type="Pfam" id="PF00931"/>
    </source>
</evidence>